<dbReference type="GO" id="GO:0016020">
    <property type="term" value="C:membrane"/>
    <property type="evidence" value="ECO:0007669"/>
    <property type="project" value="UniProtKB-SubCell"/>
</dbReference>
<dbReference type="PANTHER" id="PTHR43847">
    <property type="entry name" value="BLL3993 PROTEIN"/>
    <property type="match status" value="1"/>
</dbReference>
<organism evidence="6 7">
    <name type="scientific">Collibacillus ludicampi</name>
    <dbReference type="NCBI Taxonomy" id="2771369"/>
    <lineage>
        <taxon>Bacteria</taxon>
        <taxon>Bacillati</taxon>
        <taxon>Bacillota</taxon>
        <taxon>Bacilli</taxon>
        <taxon>Bacillales</taxon>
        <taxon>Alicyclobacillaceae</taxon>
        <taxon>Collibacillus</taxon>
    </lineage>
</organism>
<accession>A0AAV4LG71</accession>
<name>A0AAV4LG71_9BACL</name>
<dbReference type="GO" id="GO:0004671">
    <property type="term" value="F:protein C-terminal S-isoprenylcysteine carboxyl O-methyltransferase activity"/>
    <property type="evidence" value="ECO:0007669"/>
    <property type="project" value="InterPro"/>
</dbReference>
<feature type="transmembrane region" description="Helical" evidence="5">
    <location>
        <begin position="116"/>
        <end position="138"/>
    </location>
</feature>
<dbReference type="Pfam" id="PF04140">
    <property type="entry name" value="ICMT"/>
    <property type="match status" value="1"/>
</dbReference>
<dbReference type="Proteomes" id="UP001057291">
    <property type="component" value="Unassembled WGS sequence"/>
</dbReference>
<feature type="transmembrane region" description="Helical" evidence="5">
    <location>
        <begin position="6"/>
        <end position="24"/>
    </location>
</feature>
<protein>
    <recommendedName>
        <fullName evidence="8">Isoprenylcysteine carboxyl methyltransferase</fullName>
    </recommendedName>
</protein>
<sequence>MLINHYFLFLFLFLILQRFVELWLARRNGKWIISQGGYEVGKSHFKYIVFIHTGFLVSLFMEVGAGAKPPTWWMLPCIILILSQFLRYWCIYSLGPYWNTRIYIVPESGLVKKGPYRWYSHPNYLVVMTEFVVIPLIFGAYWTSVFWSLINFVFLTFVRIPVEEKALEVADFNGSNINE</sequence>
<keyword evidence="3 5" id="KW-1133">Transmembrane helix</keyword>
<comment type="caution">
    <text evidence="6">The sequence shown here is derived from an EMBL/GenBank/DDBJ whole genome shotgun (WGS) entry which is preliminary data.</text>
</comment>
<feature type="transmembrane region" description="Helical" evidence="5">
    <location>
        <begin position="73"/>
        <end position="95"/>
    </location>
</feature>
<feature type="transmembrane region" description="Helical" evidence="5">
    <location>
        <begin position="45"/>
        <end position="67"/>
    </location>
</feature>
<dbReference type="InterPro" id="IPR007269">
    <property type="entry name" value="ICMT_MeTrfase"/>
</dbReference>
<evidence type="ECO:0000256" key="4">
    <source>
        <dbReference type="ARBA" id="ARBA00023136"/>
    </source>
</evidence>
<dbReference type="InterPro" id="IPR052527">
    <property type="entry name" value="Metal_cation-efflux_comp"/>
</dbReference>
<dbReference type="PANTHER" id="PTHR43847:SF1">
    <property type="entry name" value="BLL3993 PROTEIN"/>
    <property type="match status" value="1"/>
</dbReference>
<dbReference type="Gene3D" id="1.20.120.1630">
    <property type="match status" value="1"/>
</dbReference>
<reference evidence="6" key="1">
    <citation type="journal article" date="2023" name="Int. J. Syst. Evol. Microbiol.">
        <title>Collibacillus ludicampi gen. nov., sp. nov., a new soil bacterium of the family Alicyclobacillaceae.</title>
        <authorList>
            <person name="Jojima T."/>
            <person name="Ioku Y."/>
            <person name="Fukuta Y."/>
            <person name="Shirasaka N."/>
            <person name="Matsumura Y."/>
            <person name="Mori M."/>
        </authorList>
    </citation>
    <scope>NUCLEOTIDE SEQUENCE</scope>
    <source>
        <strain evidence="6">TP075</strain>
    </source>
</reference>
<comment type="subcellular location">
    <subcellularLocation>
        <location evidence="1">Membrane</location>
        <topology evidence="1">Multi-pass membrane protein</topology>
    </subcellularLocation>
</comment>
<keyword evidence="2 5" id="KW-0812">Transmembrane</keyword>
<dbReference type="AlphaFoldDB" id="A0AAV4LG71"/>
<keyword evidence="7" id="KW-1185">Reference proteome</keyword>
<dbReference type="RefSeq" id="WP_282199731.1">
    <property type="nucleotide sequence ID" value="NZ_BOQE01000001.1"/>
</dbReference>
<keyword evidence="4 5" id="KW-0472">Membrane</keyword>
<evidence type="ECO:0000313" key="6">
    <source>
        <dbReference type="EMBL" id="GIM46663.1"/>
    </source>
</evidence>
<evidence type="ECO:0000256" key="3">
    <source>
        <dbReference type="ARBA" id="ARBA00022989"/>
    </source>
</evidence>
<evidence type="ECO:0008006" key="8">
    <source>
        <dbReference type="Google" id="ProtNLM"/>
    </source>
</evidence>
<evidence type="ECO:0000256" key="2">
    <source>
        <dbReference type="ARBA" id="ARBA00022692"/>
    </source>
</evidence>
<proteinExistence type="predicted"/>
<dbReference type="EMBL" id="BOQE01000001">
    <property type="protein sequence ID" value="GIM46663.1"/>
    <property type="molecule type" value="Genomic_DNA"/>
</dbReference>
<evidence type="ECO:0000256" key="5">
    <source>
        <dbReference type="SAM" id="Phobius"/>
    </source>
</evidence>
<gene>
    <name evidence="6" type="primary">ypbQ</name>
    <name evidence="6" type="ORF">DNHGIG_22120</name>
</gene>
<evidence type="ECO:0000313" key="7">
    <source>
        <dbReference type="Proteomes" id="UP001057291"/>
    </source>
</evidence>
<evidence type="ECO:0000256" key="1">
    <source>
        <dbReference type="ARBA" id="ARBA00004141"/>
    </source>
</evidence>